<dbReference type="PANTHER" id="PTHR32329">
    <property type="entry name" value="BIFUNCTIONAL PROTEIN [INCLUDES 2-HYDROXYACYL-COA DEHYDRATASE (N-TER) AND ITS ACTIVATOR DOMAIN (C_TERM)-RELATED"/>
    <property type="match status" value="1"/>
</dbReference>
<dbReference type="InterPro" id="IPR043129">
    <property type="entry name" value="ATPase_NBD"/>
</dbReference>
<name>A0A1M5BHF2_9BACT</name>
<evidence type="ECO:0000313" key="8">
    <source>
        <dbReference type="EMBL" id="SHF42014.1"/>
    </source>
</evidence>
<evidence type="ECO:0000256" key="5">
    <source>
        <dbReference type="SAM" id="MobiDB-lite"/>
    </source>
</evidence>
<dbReference type="RefSeq" id="WP_245795163.1">
    <property type="nucleotide sequence ID" value="NZ_FQVB01000017.1"/>
</dbReference>
<keyword evidence="3" id="KW-0408">Iron</keyword>
<organism evidence="8 9">
    <name type="scientific">Desulfacinum infernum DSM 9756</name>
    <dbReference type="NCBI Taxonomy" id="1121391"/>
    <lineage>
        <taxon>Bacteria</taxon>
        <taxon>Pseudomonadati</taxon>
        <taxon>Thermodesulfobacteriota</taxon>
        <taxon>Syntrophobacteria</taxon>
        <taxon>Syntrophobacterales</taxon>
        <taxon>Syntrophobacteraceae</taxon>
        <taxon>Desulfacinum</taxon>
    </lineage>
</organism>
<dbReference type="Gene3D" id="3.30.420.40">
    <property type="match status" value="4"/>
</dbReference>
<dbReference type="InterPro" id="IPR018709">
    <property type="entry name" value="CoA_activase_DUF2229"/>
</dbReference>
<dbReference type="NCBIfam" id="TIGR00241">
    <property type="entry name" value="CoA_E_activ"/>
    <property type="match status" value="1"/>
</dbReference>
<gene>
    <name evidence="8" type="ORF">SAMN02745206_01947</name>
</gene>
<evidence type="ECO:0000259" key="7">
    <source>
        <dbReference type="Pfam" id="PF09989"/>
    </source>
</evidence>
<evidence type="ECO:0000256" key="2">
    <source>
        <dbReference type="ARBA" id="ARBA00022723"/>
    </source>
</evidence>
<reference evidence="9" key="1">
    <citation type="submission" date="2016-11" db="EMBL/GenBank/DDBJ databases">
        <authorList>
            <person name="Varghese N."/>
            <person name="Submissions S."/>
        </authorList>
    </citation>
    <scope>NUCLEOTIDE SEQUENCE [LARGE SCALE GENOMIC DNA]</scope>
    <source>
        <strain evidence="9">DSM 9756</strain>
    </source>
</reference>
<protein>
    <submittedName>
        <fullName evidence="8">CoA-substrate-specific enzyme activase, putative</fullName>
    </submittedName>
</protein>
<feature type="region of interest" description="Disordered" evidence="5">
    <location>
        <begin position="687"/>
        <end position="748"/>
    </location>
</feature>
<sequence>MRTLDVGVDVGSVSINCVVVEDGERIVWEAPYLRHFGLVVPETRRLLQTVLDRFGREAVRSVSFTGVHGERLARLLSAPYEVETVAQVLGAVHVVPGVRTIISIGGQDACLFQLDYDGDQWHLEAFNMNGPCASGTGSFIDQQGERLASSLYGPRFEMSQEKIQKTLEDFIELGLQYSSPAPVACRCTVFTKSDMIHLQNKGEPLPNIIAGLHFGNAANYVSTIVANREVREPILFIGGMASNRLQVEAFRKYYPSLRVPPHHTSLGALGAALQARRAGLSNRVDPDRLRDDAESGAAEGFPRAPRLELRQTRFDPRNDLEPWGRVEKNPLPVFLGVDIGSTTTKYALVESQGVIRHKCYVQTQGKPIEVTQKLLRTLLDQVGSRVKILAVATTGSGRNVVGDFLDADLVIDEITAHARGAVAVDPRVDTIFEIGGQDSKYIRIDNTHPLDFDMNKVCAAGTGSFLHELANKMKINIVGEFQEIALGAENPVHLAERCTVFMESDLFGYYQKGARRDDLIAGLCYAVVHNYLNRVVGKRRIGRRIMFLGGPSLNKAVVAAFERVLDRPLIVPRHREVMGAYGAALAVKEAFERGEVTARERDLEALAQARVGFVESLCRADRTCHNECKLKIYDFAGRKSIWGGDCGRYEVSRHRGPQAENAFLIRRDLFWEAIEPWAVRADDLGIPPASPLENGGDGPAGRSRGLTPGASGPAHCDRRAFSSVPDLERGEGSDTHHPSPVTRHSSQPTVGVPLGLHSLEWAPFWVRLLAELGLRVVVSPRTDNRMVLAGLESTTAETCFPVKVFHGHVRFLSDKCDYLFLPSVIDMPGPRPDEAGMFCPLVESSQYMVRAALGIDDARIIRPTLYLREGPDALVPAVRKSLPSALRRSPEQVARAVRMAWDHQTAFRRRLLEAGREFLRGIPEGEPVWIVTGRPYNLHDERLNLKLGRHLARLGIWAVPADMIFVDDEDLSDFPRMYWGLGARILRAAKKIARTPAWFGVHMTNFSCGPDSFLEHFYKHVLGEKPALILELDEHSAVAGVLTRVEAYRNVVKNVYRESREALASEAFGRWLSN</sequence>
<dbReference type="InterPro" id="IPR051805">
    <property type="entry name" value="Dehydratase_Activator_Redct"/>
</dbReference>
<feature type="domain" description="DUF2229" evidence="7">
    <location>
        <begin position="749"/>
        <end position="964"/>
    </location>
</feature>
<dbReference type="Pfam" id="PF09989">
    <property type="entry name" value="DUF2229"/>
    <property type="match status" value="1"/>
</dbReference>
<dbReference type="GO" id="GO:0046872">
    <property type="term" value="F:metal ion binding"/>
    <property type="evidence" value="ECO:0007669"/>
    <property type="project" value="UniProtKB-KW"/>
</dbReference>
<keyword evidence="4" id="KW-0411">Iron-sulfur</keyword>
<dbReference type="GO" id="GO:0051536">
    <property type="term" value="F:iron-sulfur cluster binding"/>
    <property type="evidence" value="ECO:0007669"/>
    <property type="project" value="UniProtKB-KW"/>
</dbReference>
<feature type="domain" description="ATPase BadF/BadG/BcrA/BcrD type" evidence="6">
    <location>
        <begin position="335"/>
        <end position="585"/>
    </location>
</feature>
<evidence type="ECO:0000259" key="6">
    <source>
        <dbReference type="Pfam" id="PF01869"/>
    </source>
</evidence>
<keyword evidence="9" id="KW-1185">Reference proteome</keyword>
<evidence type="ECO:0000256" key="3">
    <source>
        <dbReference type="ARBA" id="ARBA00023004"/>
    </source>
</evidence>
<dbReference type="EMBL" id="FQVB01000017">
    <property type="protein sequence ID" value="SHF42014.1"/>
    <property type="molecule type" value="Genomic_DNA"/>
</dbReference>
<dbReference type="SUPFAM" id="SSF53067">
    <property type="entry name" value="Actin-like ATPase domain"/>
    <property type="match status" value="2"/>
</dbReference>
<feature type="domain" description="ATPase BadF/BadG/BcrA/BcrD type" evidence="6">
    <location>
        <begin position="6"/>
        <end position="275"/>
    </location>
</feature>
<evidence type="ECO:0000313" key="9">
    <source>
        <dbReference type="Proteomes" id="UP000184076"/>
    </source>
</evidence>
<dbReference type="STRING" id="1121391.SAMN02745206_01947"/>
<dbReference type="Pfam" id="PF01869">
    <property type="entry name" value="BcrAD_BadFG"/>
    <property type="match status" value="2"/>
</dbReference>
<keyword evidence="2" id="KW-0479">Metal-binding</keyword>
<accession>A0A1M5BHF2</accession>
<comment type="cofactor">
    <cofactor evidence="1">
        <name>[4Fe-4S] cluster</name>
        <dbReference type="ChEBI" id="CHEBI:49883"/>
    </cofactor>
</comment>
<dbReference type="AlphaFoldDB" id="A0A1M5BHF2"/>
<dbReference type="Proteomes" id="UP000184076">
    <property type="component" value="Unassembled WGS sequence"/>
</dbReference>
<dbReference type="PANTHER" id="PTHR32329:SF7">
    <property type="entry name" value="ACTIVATOR OF 2-HYDROXYACYL-COA-HYDRATASE"/>
    <property type="match status" value="1"/>
</dbReference>
<proteinExistence type="predicted"/>
<feature type="compositionally biased region" description="Basic and acidic residues" evidence="5">
    <location>
        <begin position="715"/>
        <end position="737"/>
    </location>
</feature>
<evidence type="ECO:0000256" key="1">
    <source>
        <dbReference type="ARBA" id="ARBA00001966"/>
    </source>
</evidence>
<evidence type="ECO:0000256" key="4">
    <source>
        <dbReference type="ARBA" id="ARBA00023014"/>
    </source>
</evidence>
<dbReference type="InterPro" id="IPR008275">
    <property type="entry name" value="CoA_E_activase_dom"/>
</dbReference>
<dbReference type="CDD" id="cd24034">
    <property type="entry name" value="ASKHA_NBD_O66634-like_rpt1"/>
    <property type="match status" value="1"/>
</dbReference>
<dbReference type="InterPro" id="IPR002731">
    <property type="entry name" value="ATPase_BadF"/>
</dbReference>
<dbReference type="CDD" id="cd24035">
    <property type="entry name" value="ASKHA_NBD_O66634-like_rpt2"/>
    <property type="match status" value="1"/>
</dbReference>